<dbReference type="InterPro" id="IPR018376">
    <property type="entry name" value="Enoyl-CoA_hyd/isom_CS"/>
</dbReference>
<dbReference type="InterPro" id="IPR014748">
    <property type="entry name" value="Enoyl-CoA_hydra_C"/>
</dbReference>
<dbReference type="Proteomes" id="UP000198992">
    <property type="component" value="Unassembled WGS sequence"/>
</dbReference>
<dbReference type="PROSITE" id="PS00166">
    <property type="entry name" value="ENOYL_COA_HYDRATASE"/>
    <property type="match status" value="1"/>
</dbReference>
<organism evidence="5 6">
    <name type="scientific">Bradyrhizobium erythrophlei</name>
    <dbReference type="NCBI Taxonomy" id="1437360"/>
    <lineage>
        <taxon>Bacteria</taxon>
        <taxon>Pseudomonadati</taxon>
        <taxon>Pseudomonadota</taxon>
        <taxon>Alphaproteobacteria</taxon>
        <taxon>Hyphomicrobiales</taxon>
        <taxon>Nitrobacteraceae</taxon>
        <taxon>Bradyrhizobium</taxon>
    </lineage>
</organism>
<dbReference type="AlphaFoldDB" id="A0A1H5HEQ0"/>
<dbReference type="OrthoDB" id="9810797at2"/>
<dbReference type="NCBIfam" id="NF006100">
    <property type="entry name" value="PRK08252.1"/>
    <property type="match status" value="1"/>
</dbReference>
<dbReference type="Gene3D" id="1.10.12.10">
    <property type="entry name" value="Lyase 2-enoyl-coa Hydratase, Chain A, domain 2"/>
    <property type="match status" value="1"/>
</dbReference>
<gene>
    <name evidence="5" type="ORF">SAMN05444164_7456</name>
</gene>
<comment type="similarity">
    <text evidence="1 4">Belongs to the enoyl-CoA hydratase/isomerase family.</text>
</comment>
<dbReference type="InterPro" id="IPR029045">
    <property type="entry name" value="ClpP/crotonase-like_dom_sf"/>
</dbReference>
<dbReference type="Pfam" id="PF00378">
    <property type="entry name" value="ECH_1"/>
    <property type="match status" value="1"/>
</dbReference>
<evidence type="ECO:0000313" key="5">
    <source>
        <dbReference type="EMBL" id="SEE26121.1"/>
    </source>
</evidence>
<dbReference type="Gene3D" id="3.90.226.10">
    <property type="entry name" value="2-enoyl-CoA Hydratase, Chain A, domain 1"/>
    <property type="match status" value="1"/>
</dbReference>
<accession>A0A1H5HEQ0</accession>
<dbReference type="SUPFAM" id="SSF52096">
    <property type="entry name" value="ClpP/crotonase"/>
    <property type="match status" value="1"/>
</dbReference>
<dbReference type="InterPro" id="IPR001753">
    <property type="entry name" value="Enoyl-CoA_hydra/iso"/>
</dbReference>
<dbReference type="PANTHER" id="PTHR11941">
    <property type="entry name" value="ENOYL-COA HYDRATASE-RELATED"/>
    <property type="match status" value="1"/>
</dbReference>
<keyword evidence="3" id="KW-0456">Lyase</keyword>
<evidence type="ECO:0000256" key="1">
    <source>
        <dbReference type="ARBA" id="ARBA00005254"/>
    </source>
</evidence>
<evidence type="ECO:0000313" key="6">
    <source>
        <dbReference type="Proteomes" id="UP000198992"/>
    </source>
</evidence>
<dbReference type="PANTHER" id="PTHR11941:SF169">
    <property type="entry name" value="(7AS)-7A-METHYL-1,5-DIOXO-2,3,5,6,7,7A-HEXAHYDRO-1H-INDENE-CARBOXYL-COA HYDROLASE"/>
    <property type="match status" value="1"/>
</dbReference>
<evidence type="ECO:0000256" key="3">
    <source>
        <dbReference type="ARBA" id="ARBA00023239"/>
    </source>
</evidence>
<dbReference type="GO" id="GO:0016829">
    <property type="term" value="F:lyase activity"/>
    <property type="evidence" value="ECO:0007669"/>
    <property type="project" value="UniProtKB-KW"/>
</dbReference>
<proteinExistence type="inferred from homology"/>
<name>A0A1H5HEQ0_9BRAD</name>
<reference evidence="5 6" key="1">
    <citation type="submission" date="2016-10" db="EMBL/GenBank/DDBJ databases">
        <authorList>
            <person name="de Groot N.N."/>
        </authorList>
    </citation>
    <scope>NUCLEOTIDE SEQUENCE [LARGE SCALE GENOMIC DNA]</scope>
    <source>
        <strain evidence="5 6">MT12</strain>
    </source>
</reference>
<dbReference type="GO" id="GO:0006635">
    <property type="term" value="P:fatty acid beta-oxidation"/>
    <property type="evidence" value="ECO:0007669"/>
    <property type="project" value="TreeGrafter"/>
</dbReference>
<evidence type="ECO:0000256" key="2">
    <source>
        <dbReference type="ARBA" id="ARBA00023098"/>
    </source>
</evidence>
<keyword evidence="2" id="KW-0443">Lipid metabolism</keyword>
<dbReference type="RefSeq" id="WP_092124655.1">
    <property type="nucleotide sequence ID" value="NZ_FNTH01000001.1"/>
</dbReference>
<evidence type="ECO:0000256" key="4">
    <source>
        <dbReference type="RuleBase" id="RU003707"/>
    </source>
</evidence>
<protein>
    <submittedName>
        <fullName evidence="5">Enoyl-CoA hydratase</fullName>
    </submittedName>
</protein>
<sequence length="257" mass="27428">MTTESEQVVLTERRGHILVVTLNRPEARNACNAALAHGICDAMDLLDAEDALFAGVITGAGGNFSAGADLKAVARGERGVTERGGFGLFRRPPRKPLIAAVEGYAVGGGLELCLSCDLIVAARDAKMGLPEVRHNVVAVGGGLFRLPKRIPYHVAMELALTGQFKGAEYFERLGLVNRLVEPGQALEAAVAFGNELLVNGPTALAASKEIIFQAANWTDEEGWTAQGPIAERALKSEDRTEGLKAFAEKRKPVWKGR</sequence>
<dbReference type="CDD" id="cd06558">
    <property type="entry name" value="crotonase-like"/>
    <property type="match status" value="1"/>
</dbReference>
<dbReference type="EMBL" id="FNTH01000001">
    <property type="protein sequence ID" value="SEE26121.1"/>
    <property type="molecule type" value="Genomic_DNA"/>
</dbReference>